<keyword evidence="2" id="KW-1185">Reference proteome</keyword>
<proteinExistence type="predicted"/>
<evidence type="ECO:0008006" key="3">
    <source>
        <dbReference type="Google" id="ProtNLM"/>
    </source>
</evidence>
<dbReference type="AlphaFoldDB" id="A0A1N6GB26"/>
<reference evidence="1 2" key="1">
    <citation type="submission" date="2016-11" db="EMBL/GenBank/DDBJ databases">
        <authorList>
            <person name="Jaros S."/>
            <person name="Januszkiewicz K."/>
            <person name="Wedrychowicz H."/>
        </authorList>
    </citation>
    <scope>NUCLEOTIDE SEQUENCE [LARGE SCALE GENOMIC DNA]</scope>
    <source>
        <strain evidence="1 2">GAS95</strain>
    </source>
</reference>
<dbReference type="RefSeq" id="WP_171991586.1">
    <property type="nucleotide sequence ID" value="NZ_FSRU01000001.1"/>
</dbReference>
<evidence type="ECO:0000313" key="2">
    <source>
        <dbReference type="Proteomes" id="UP000185151"/>
    </source>
</evidence>
<protein>
    <recommendedName>
        <fullName evidence="3">Gamma-glutamylcyclotransferase AIG2-like domain-containing protein</fullName>
    </recommendedName>
</protein>
<accession>A0A1N6GB26</accession>
<dbReference type="EMBL" id="FSRU01000001">
    <property type="protein sequence ID" value="SIO04760.1"/>
    <property type="molecule type" value="Genomic_DNA"/>
</dbReference>
<sequence>MTTSTQAPVLLFSYGTLRDNAVQLANFDRELNGRADSMLGYEQTWVYVSV</sequence>
<name>A0A1N6GB26_9BURK</name>
<organism evidence="1 2">
    <name type="scientific">Paraburkholderia phenazinium</name>
    <dbReference type="NCBI Taxonomy" id="60549"/>
    <lineage>
        <taxon>Bacteria</taxon>
        <taxon>Pseudomonadati</taxon>
        <taxon>Pseudomonadota</taxon>
        <taxon>Betaproteobacteria</taxon>
        <taxon>Burkholderiales</taxon>
        <taxon>Burkholderiaceae</taxon>
        <taxon>Paraburkholderia</taxon>
    </lineage>
</organism>
<evidence type="ECO:0000313" key="1">
    <source>
        <dbReference type="EMBL" id="SIO04760.1"/>
    </source>
</evidence>
<dbReference type="Proteomes" id="UP000185151">
    <property type="component" value="Unassembled WGS sequence"/>
</dbReference>
<gene>
    <name evidence="1" type="ORF">SAMN05444165_0667</name>
</gene>